<evidence type="ECO:0000313" key="2">
    <source>
        <dbReference type="Proteomes" id="UP001596958"/>
    </source>
</evidence>
<organism evidence="1 2">
    <name type="scientific">Mucilaginibacter calamicampi</name>
    <dbReference type="NCBI Taxonomy" id="1302352"/>
    <lineage>
        <taxon>Bacteria</taxon>
        <taxon>Pseudomonadati</taxon>
        <taxon>Bacteroidota</taxon>
        <taxon>Sphingobacteriia</taxon>
        <taxon>Sphingobacteriales</taxon>
        <taxon>Sphingobacteriaceae</taxon>
        <taxon>Mucilaginibacter</taxon>
    </lineage>
</organism>
<name>A0ABW2YV33_9SPHI</name>
<dbReference type="RefSeq" id="WP_377098100.1">
    <property type="nucleotide sequence ID" value="NZ_JBHTHU010000005.1"/>
</dbReference>
<gene>
    <name evidence="1" type="ORF">ACFQZS_05525</name>
</gene>
<proteinExistence type="predicted"/>
<dbReference type="Proteomes" id="UP001596958">
    <property type="component" value="Unassembled WGS sequence"/>
</dbReference>
<evidence type="ECO:0008006" key="3">
    <source>
        <dbReference type="Google" id="ProtNLM"/>
    </source>
</evidence>
<comment type="caution">
    <text evidence="1">The sequence shown here is derived from an EMBL/GenBank/DDBJ whole genome shotgun (WGS) entry which is preliminary data.</text>
</comment>
<keyword evidence="2" id="KW-1185">Reference proteome</keyword>
<protein>
    <recommendedName>
        <fullName evidence="3">Plasmid stabilization system protein ParE</fullName>
    </recommendedName>
</protein>
<evidence type="ECO:0000313" key="1">
    <source>
        <dbReference type="EMBL" id="MFD0749593.1"/>
    </source>
</evidence>
<reference evidence="2" key="1">
    <citation type="journal article" date="2019" name="Int. J. Syst. Evol. Microbiol.">
        <title>The Global Catalogue of Microorganisms (GCM) 10K type strain sequencing project: providing services to taxonomists for standard genome sequencing and annotation.</title>
        <authorList>
            <consortium name="The Broad Institute Genomics Platform"/>
            <consortium name="The Broad Institute Genome Sequencing Center for Infectious Disease"/>
            <person name="Wu L."/>
            <person name="Ma J."/>
        </authorList>
    </citation>
    <scope>NUCLEOTIDE SEQUENCE [LARGE SCALE GENOMIC DNA]</scope>
    <source>
        <strain evidence="2">CCUG 63418</strain>
    </source>
</reference>
<sequence>MGFEVIWTKKAIDTFGQRINYLEENWTEKEIFNFTERVNEYLITLKTQPLMFRKSTRLKHTHIGVIIQ</sequence>
<accession>A0ABW2YV33</accession>
<dbReference type="EMBL" id="JBHTHU010000005">
    <property type="protein sequence ID" value="MFD0749593.1"/>
    <property type="molecule type" value="Genomic_DNA"/>
</dbReference>